<feature type="signal peptide" evidence="1">
    <location>
        <begin position="1"/>
        <end position="27"/>
    </location>
</feature>
<protein>
    <recommendedName>
        <fullName evidence="4">EF-hand domain-containing protein</fullName>
    </recommendedName>
</protein>
<dbReference type="Proteomes" id="UP001469089">
    <property type="component" value="Unassembled WGS sequence"/>
</dbReference>
<feature type="chain" id="PRO_5046474805" description="EF-hand domain-containing protein" evidence="1">
    <location>
        <begin position="28"/>
        <end position="136"/>
    </location>
</feature>
<dbReference type="RefSeq" id="WP_349541264.1">
    <property type="nucleotide sequence ID" value="NZ_JAOALG010000001.1"/>
</dbReference>
<dbReference type="EMBL" id="JAOALG010000001">
    <property type="protein sequence ID" value="MEQ5838512.1"/>
    <property type="molecule type" value="Genomic_DNA"/>
</dbReference>
<evidence type="ECO:0000313" key="3">
    <source>
        <dbReference type="Proteomes" id="UP001469089"/>
    </source>
</evidence>
<keyword evidence="1" id="KW-0732">Signal</keyword>
<comment type="caution">
    <text evidence="2">The sequence shown here is derived from an EMBL/GenBank/DDBJ whole genome shotgun (WGS) entry which is preliminary data.</text>
</comment>
<proteinExistence type="predicted"/>
<evidence type="ECO:0000256" key="1">
    <source>
        <dbReference type="SAM" id="SignalP"/>
    </source>
</evidence>
<gene>
    <name evidence="2" type="ORF">N0A02_03555</name>
</gene>
<evidence type="ECO:0000313" key="2">
    <source>
        <dbReference type="EMBL" id="MEQ5838512.1"/>
    </source>
</evidence>
<keyword evidence="3" id="KW-1185">Reference proteome</keyword>
<reference evidence="2 3" key="1">
    <citation type="journal article" date="2024" name="Chem. Sci.">
        <title>Discovery of a lagriamide polyketide by integrated genome mining, isotopic labeling, and untargeted metabolomics.</title>
        <authorList>
            <person name="Fergusson C.H."/>
            <person name="Saulog J."/>
            <person name="Paulo B.S."/>
            <person name="Wilson D.M."/>
            <person name="Liu D.Y."/>
            <person name="Morehouse N.J."/>
            <person name="Waterworth S."/>
            <person name="Barkei J."/>
            <person name="Gray C.A."/>
            <person name="Kwan J.C."/>
            <person name="Eustaquio A.S."/>
            <person name="Linington R.G."/>
        </authorList>
    </citation>
    <scope>NUCLEOTIDE SEQUENCE [LARGE SCALE GENOMIC DNA]</scope>
    <source>
        <strain evidence="2 3">RL17-338-BIF-B</strain>
    </source>
</reference>
<accession>A0ABV1LHI1</accession>
<name>A0ABV1LHI1_9BURK</name>
<organism evidence="2 3">
    <name type="scientific">Paraburkholderia acidicola</name>
    <dbReference type="NCBI Taxonomy" id="1912599"/>
    <lineage>
        <taxon>Bacteria</taxon>
        <taxon>Pseudomonadati</taxon>
        <taxon>Pseudomonadota</taxon>
        <taxon>Betaproteobacteria</taxon>
        <taxon>Burkholderiales</taxon>
        <taxon>Burkholderiaceae</taxon>
        <taxon>Paraburkholderia</taxon>
    </lineage>
</organism>
<evidence type="ECO:0008006" key="4">
    <source>
        <dbReference type="Google" id="ProtNLM"/>
    </source>
</evidence>
<sequence length="136" mass="14360">MVMRALCTASVLAAVMMAPVALTPAFAAPMLQGGFVRVGEHLDRVPPPAPGTPSLTPDLTQSTIVGHLKTLFDKAANPSTHLMTKQGALASGWGWAASHFGEIDRQNKGAVSFDDVLDYLNGHSDTHMVLRPVQGT</sequence>